<feature type="domain" description="Complex 1 LYR protein" evidence="1">
    <location>
        <begin position="6"/>
        <end position="59"/>
    </location>
</feature>
<evidence type="ECO:0000313" key="3">
    <source>
        <dbReference type="Proteomes" id="UP001465755"/>
    </source>
</evidence>
<evidence type="ECO:0000259" key="1">
    <source>
        <dbReference type="Pfam" id="PF05347"/>
    </source>
</evidence>
<dbReference type="Pfam" id="PF05347">
    <property type="entry name" value="Complex1_LYR"/>
    <property type="match status" value="1"/>
</dbReference>
<dbReference type="InterPro" id="IPR008011">
    <property type="entry name" value="Complex1_LYR_dom"/>
</dbReference>
<dbReference type="AlphaFoldDB" id="A0AAW1NXG4"/>
<comment type="caution">
    <text evidence="2">The sequence shown here is derived from an EMBL/GenBank/DDBJ whole genome shotgun (WGS) entry which is preliminary data.</text>
</comment>
<reference evidence="2 3" key="1">
    <citation type="journal article" date="2024" name="Nat. Commun.">
        <title>Phylogenomics reveals the evolutionary origins of lichenization in chlorophyte algae.</title>
        <authorList>
            <person name="Puginier C."/>
            <person name="Libourel C."/>
            <person name="Otte J."/>
            <person name="Skaloud P."/>
            <person name="Haon M."/>
            <person name="Grisel S."/>
            <person name="Petersen M."/>
            <person name="Berrin J.G."/>
            <person name="Delaux P.M."/>
            <person name="Dal Grande F."/>
            <person name="Keller J."/>
        </authorList>
    </citation>
    <scope>NUCLEOTIDE SEQUENCE [LARGE SCALE GENOMIC DNA]</scope>
    <source>
        <strain evidence="2 3">SAG 2036</strain>
    </source>
</reference>
<proteinExistence type="predicted"/>
<gene>
    <name evidence="2" type="ORF">WJX73_006911</name>
</gene>
<accession>A0AAW1NXG4</accession>
<name>A0AAW1NXG4_9CHLO</name>
<keyword evidence="3" id="KW-1185">Reference proteome</keyword>
<dbReference type="EMBL" id="JALJOQ010000116">
    <property type="protein sequence ID" value="KAK9796333.1"/>
    <property type="molecule type" value="Genomic_DNA"/>
</dbReference>
<sequence>MVNELVGLYKQILRAAYRFPSIKRNKIVADIRSEFREGKALTDHAEITRRRTLASDGLRQLEDYVGIDKSSPDWQVSLRGGSPPNTLKK</sequence>
<protein>
    <recommendedName>
        <fullName evidence="1">Complex 1 LYR protein domain-containing protein</fullName>
    </recommendedName>
</protein>
<organism evidence="2 3">
    <name type="scientific">Symbiochloris irregularis</name>
    <dbReference type="NCBI Taxonomy" id="706552"/>
    <lineage>
        <taxon>Eukaryota</taxon>
        <taxon>Viridiplantae</taxon>
        <taxon>Chlorophyta</taxon>
        <taxon>core chlorophytes</taxon>
        <taxon>Trebouxiophyceae</taxon>
        <taxon>Trebouxiales</taxon>
        <taxon>Trebouxiaceae</taxon>
        <taxon>Symbiochloris</taxon>
    </lineage>
</organism>
<dbReference type="Proteomes" id="UP001465755">
    <property type="component" value="Unassembled WGS sequence"/>
</dbReference>
<evidence type="ECO:0000313" key="2">
    <source>
        <dbReference type="EMBL" id="KAK9796333.1"/>
    </source>
</evidence>
<dbReference type="CDD" id="cd20251">
    <property type="entry name" value="Complex1_LYR_SF"/>
    <property type="match status" value="1"/>
</dbReference>